<dbReference type="RefSeq" id="WP_097127781.1">
    <property type="nucleotide sequence ID" value="NZ_OCMT01000001.1"/>
</dbReference>
<evidence type="ECO:0000313" key="4">
    <source>
        <dbReference type="EMBL" id="SOD11644.1"/>
    </source>
</evidence>
<accession>A0A285ZPS7</accession>
<proteinExistence type="predicted"/>
<evidence type="ECO:0000256" key="1">
    <source>
        <dbReference type="ARBA" id="ARBA00022603"/>
    </source>
</evidence>
<protein>
    <submittedName>
        <fullName evidence="4">Methyltransferase domain-containing protein</fullName>
    </submittedName>
</protein>
<dbReference type="EMBL" id="OCMT01000001">
    <property type="protein sequence ID" value="SOD11644.1"/>
    <property type="molecule type" value="Genomic_DNA"/>
</dbReference>
<dbReference type="SUPFAM" id="SSF53335">
    <property type="entry name" value="S-adenosyl-L-methionine-dependent methyltransferases"/>
    <property type="match status" value="1"/>
</dbReference>
<dbReference type="GO" id="GO:0008168">
    <property type="term" value="F:methyltransferase activity"/>
    <property type="evidence" value="ECO:0007669"/>
    <property type="project" value="UniProtKB-KW"/>
</dbReference>
<keyword evidence="1 4" id="KW-0489">Methyltransferase</keyword>
<keyword evidence="5" id="KW-1185">Reference proteome</keyword>
<dbReference type="Gene3D" id="3.40.50.150">
    <property type="entry name" value="Vaccinia Virus protein VP39"/>
    <property type="match status" value="1"/>
</dbReference>
<evidence type="ECO:0000256" key="2">
    <source>
        <dbReference type="ARBA" id="ARBA00022679"/>
    </source>
</evidence>
<organism evidence="4 5">
    <name type="scientific">Pedobacter xixiisoli</name>
    <dbReference type="NCBI Taxonomy" id="1476464"/>
    <lineage>
        <taxon>Bacteria</taxon>
        <taxon>Pseudomonadati</taxon>
        <taxon>Bacteroidota</taxon>
        <taxon>Sphingobacteriia</taxon>
        <taxon>Sphingobacteriales</taxon>
        <taxon>Sphingobacteriaceae</taxon>
        <taxon>Pedobacter</taxon>
    </lineage>
</organism>
<name>A0A285ZPS7_9SPHI</name>
<evidence type="ECO:0000313" key="5">
    <source>
        <dbReference type="Proteomes" id="UP000219281"/>
    </source>
</evidence>
<dbReference type="CDD" id="cd02440">
    <property type="entry name" value="AdoMet_MTases"/>
    <property type="match status" value="1"/>
</dbReference>
<evidence type="ECO:0000259" key="3">
    <source>
        <dbReference type="Pfam" id="PF13649"/>
    </source>
</evidence>
<dbReference type="GO" id="GO:0032259">
    <property type="term" value="P:methylation"/>
    <property type="evidence" value="ECO:0007669"/>
    <property type="project" value="UniProtKB-KW"/>
</dbReference>
<dbReference type="Pfam" id="PF13649">
    <property type="entry name" value="Methyltransf_25"/>
    <property type="match status" value="1"/>
</dbReference>
<reference evidence="5" key="1">
    <citation type="submission" date="2017-09" db="EMBL/GenBank/DDBJ databases">
        <authorList>
            <person name="Varghese N."/>
            <person name="Submissions S."/>
        </authorList>
    </citation>
    <scope>NUCLEOTIDE SEQUENCE [LARGE SCALE GENOMIC DNA]</scope>
    <source>
        <strain evidence="5">CGMCC 1.12803</strain>
    </source>
</reference>
<gene>
    <name evidence="4" type="ORF">SAMN06297358_0259</name>
</gene>
<keyword evidence="2 4" id="KW-0808">Transferase</keyword>
<feature type="domain" description="Methyltransferase" evidence="3">
    <location>
        <begin position="47"/>
        <end position="138"/>
    </location>
</feature>
<dbReference type="OrthoDB" id="9789123at2"/>
<dbReference type="InterPro" id="IPR041698">
    <property type="entry name" value="Methyltransf_25"/>
</dbReference>
<dbReference type="PANTHER" id="PTHR43861:SF1">
    <property type="entry name" value="TRANS-ACONITATE 2-METHYLTRANSFERASE"/>
    <property type="match status" value="1"/>
</dbReference>
<dbReference type="Proteomes" id="UP000219281">
    <property type="component" value="Unassembled WGS sequence"/>
</dbReference>
<dbReference type="PANTHER" id="PTHR43861">
    <property type="entry name" value="TRANS-ACONITATE 2-METHYLTRANSFERASE-RELATED"/>
    <property type="match status" value="1"/>
</dbReference>
<sequence>MNHNQHNLNTWNKVAKIYNDKFMKLDLYNETYDFICKAIKKENAKLLEIGCGPGNITKYLLQKRPDFKIYGIDLAPNMISLAEKNNPKASFSVMDARKINELESKFDGIIAGFCIPYFSSLETEKFISNAEQLLNSGGMIYISFVEGLPLQSGLMTNKNGDSVYFNYHELETLKDLLRANGFKVEHIFKVDFKRSENKIEVHTILTAKKG</sequence>
<dbReference type="InterPro" id="IPR029063">
    <property type="entry name" value="SAM-dependent_MTases_sf"/>
</dbReference>
<dbReference type="AlphaFoldDB" id="A0A285ZPS7"/>